<organism evidence="1 2">
    <name type="scientific">Ensete ventricosum</name>
    <name type="common">Abyssinian banana</name>
    <name type="synonym">Musa ensete</name>
    <dbReference type="NCBI Taxonomy" id="4639"/>
    <lineage>
        <taxon>Eukaryota</taxon>
        <taxon>Viridiplantae</taxon>
        <taxon>Streptophyta</taxon>
        <taxon>Embryophyta</taxon>
        <taxon>Tracheophyta</taxon>
        <taxon>Spermatophyta</taxon>
        <taxon>Magnoliopsida</taxon>
        <taxon>Liliopsida</taxon>
        <taxon>Zingiberales</taxon>
        <taxon>Musaceae</taxon>
        <taxon>Ensete</taxon>
    </lineage>
</organism>
<gene>
    <name evidence="1" type="ORF">B296_00039156</name>
</gene>
<evidence type="ECO:0000313" key="2">
    <source>
        <dbReference type="Proteomes" id="UP000287651"/>
    </source>
</evidence>
<evidence type="ECO:0000313" key="1">
    <source>
        <dbReference type="EMBL" id="RRT46299.1"/>
    </source>
</evidence>
<comment type="caution">
    <text evidence="1">The sequence shown here is derived from an EMBL/GenBank/DDBJ whole genome shotgun (WGS) entry which is preliminary data.</text>
</comment>
<name>A0A426Y3G4_ENSVE</name>
<dbReference type="EMBL" id="AMZH03015286">
    <property type="protein sequence ID" value="RRT46299.1"/>
    <property type="molecule type" value="Genomic_DNA"/>
</dbReference>
<dbReference type="Proteomes" id="UP000287651">
    <property type="component" value="Unassembled WGS sequence"/>
</dbReference>
<reference evidence="1 2" key="1">
    <citation type="journal article" date="2014" name="Agronomy (Basel)">
        <title>A Draft Genome Sequence for Ensete ventricosum, the Drought-Tolerant Tree Against Hunger.</title>
        <authorList>
            <person name="Harrison J."/>
            <person name="Moore K.A."/>
            <person name="Paszkiewicz K."/>
            <person name="Jones T."/>
            <person name="Grant M."/>
            <person name="Ambacheew D."/>
            <person name="Muzemil S."/>
            <person name="Studholme D.J."/>
        </authorList>
    </citation>
    <scope>NUCLEOTIDE SEQUENCE [LARGE SCALE GENOMIC DNA]</scope>
</reference>
<protein>
    <submittedName>
        <fullName evidence="1">Uncharacterized protein</fullName>
    </submittedName>
</protein>
<accession>A0A426Y3G4</accession>
<sequence>MTSVDVKALQALEVMKSCHDFDSTMSLKSLAMVRKLFNILNEYCKGSGIVLTRYLFLSCFRLCKGQGGYYLTSRVGFRVGGAPSNNKGWKARFLFVSRSWGWGFGVNWSTHSISNVRPNLSDEESILIGQLKGILSASRAIKNLTEWLVEAGLSPPSRGMP</sequence>
<proteinExistence type="predicted"/>
<dbReference type="AlphaFoldDB" id="A0A426Y3G4"/>